<accession>A0A6V7NWV7</accession>
<feature type="compositionally biased region" description="Polar residues" evidence="1">
    <location>
        <begin position="8"/>
        <end position="19"/>
    </location>
</feature>
<evidence type="ECO:0000313" key="2">
    <source>
        <dbReference type="EMBL" id="CAD1823061.1"/>
    </source>
</evidence>
<reference evidence="2" key="1">
    <citation type="submission" date="2020-07" db="EMBL/GenBank/DDBJ databases">
        <authorList>
            <person name="Lin J."/>
        </authorList>
    </citation>
    <scope>NUCLEOTIDE SEQUENCE</scope>
</reference>
<gene>
    <name evidence="2" type="ORF">CB5_LOCUS6272</name>
</gene>
<proteinExistence type="predicted"/>
<sequence>MAPLPQALNPSPTGRSALTPSVGRGRSWPTHNFYCSCPNTKCDRSPLLWQVRAHLHLPEQSMLSLNKRMVSKVPILNGILQEHIKVPNTVEFADWIGRTKQKKIRVIWI</sequence>
<dbReference type="EMBL" id="LR862142">
    <property type="protein sequence ID" value="CAD1823061.1"/>
    <property type="molecule type" value="Genomic_DNA"/>
</dbReference>
<protein>
    <submittedName>
        <fullName evidence="2">Uncharacterized protein</fullName>
    </submittedName>
</protein>
<feature type="region of interest" description="Disordered" evidence="1">
    <location>
        <begin position="1"/>
        <end position="24"/>
    </location>
</feature>
<evidence type="ECO:0000256" key="1">
    <source>
        <dbReference type="SAM" id="MobiDB-lite"/>
    </source>
</evidence>
<name>A0A6V7NWV7_ANACO</name>
<organism evidence="2">
    <name type="scientific">Ananas comosus var. bracteatus</name>
    <name type="common">red pineapple</name>
    <dbReference type="NCBI Taxonomy" id="296719"/>
    <lineage>
        <taxon>Eukaryota</taxon>
        <taxon>Viridiplantae</taxon>
        <taxon>Streptophyta</taxon>
        <taxon>Embryophyta</taxon>
        <taxon>Tracheophyta</taxon>
        <taxon>Spermatophyta</taxon>
        <taxon>Magnoliopsida</taxon>
        <taxon>Liliopsida</taxon>
        <taxon>Poales</taxon>
        <taxon>Bromeliaceae</taxon>
        <taxon>Bromelioideae</taxon>
        <taxon>Ananas</taxon>
    </lineage>
</organism>
<dbReference type="AlphaFoldDB" id="A0A6V7NWV7"/>